<evidence type="ECO:0000313" key="8">
    <source>
        <dbReference type="EMBL" id="MFC0261577.1"/>
    </source>
</evidence>
<evidence type="ECO:0000256" key="5">
    <source>
        <dbReference type="ARBA" id="ARBA00048200"/>
    </source>
</evidence>
<protein>
    <recommendedName>
        <fullName evidence="4 6">dTDP-4-dehydrorhamnose reductase</fullName>
        <ecNumber evidence="3 6">1.1.1.133</ecNumber>
    </recommendedName>
</protein>
<dbReference type="EMBL" id="JBHLWI010000004">
    <property type="protein sequence ID" value="MFC0261577.1"/>
    <property type="molecule type" value="Genomic_DNA"/>
</dbReference>
<evidence type="ECO:0000256" key="1">
    <source>
        <dbReference type="ARBA" id="ARBA00004781"/>
    </source>
</evidence>
<evidence type="ECO:0000259" key="7">
    <source>
        <dbReference type="Pfam" id="PF04321"/>
    </source>
</evidence>
<dbReference type="InterPro" id="IPR036291">
    <property type="entry name" value="NAD(P)-bd_dom_sf"/>
</dbReference>
<reference evidence="8 9" key="1">
    <citation type="submission" date="2024-09" db="EMBL/GenBank/DDBJ databases">
        <authorList>
            <person name="Sun Q."/>
            <person name="Mori K."/>
        </authorList>
    </citation>
    <scope>NUCLEOTIDE SEQUENCE [LARGE SCALE GENOMIC DNA]</scope>
    <source>
        <strain evidence="8 9">CCM 7650</strain>
    </source>
</reference>
<keyword evidence="6" id="KW-0521">NADP</keyword>
<comment type="catalytic activity">
    <reaction evidence="5">
        <text>dTDP-beta-L-rhamnose + NADP(+) = dTDP-4-dehydro-beta-L-rhamnose + NADPH + H(+)</text>
        <dbReference type="Rhea" id="RHEA:21796"/>
        <dbReference type="ChEBI" id="CHEBI:15378"/>
        <dbReference type="ChEBI" id="CHEBI:57510"/>
        <dbReference type="ChEBI" id="CHEBI:57783"/>
        <dbReference type="ChEBI" id="CHEBI:58349"/>
        <dbReference type="ChEBI" id="CHEBI:62830"/>
        <dbReference type="EC" id="1.1.1.133"/>
    </reaction>
</comment>
<name>A0ABV6FP03_9BACT</name>
<dbReference type="RefSeq" id="WP_382386019.1">
    <property type="nucleotide sequence ID" value="NZ_JBHLWI010000004.1"/>
</dbReference>
<accession>A0ABV6FP03</accession>
<sequence length="306" mass="34017">MIKKVLITGANGLLGQKLVQKLAERTDYQVIASGKGKSRLPDDWTSGYTWIEMDVADKNQVQEVFALHQPEVVIHTAAMTNVDECEKDKVGCRRANVEAVRNLVQACKAHQTFLIHLSTDFIFNGDEGPYDETAAPDPINYYGETKLESEKIVQESAIKWAIARTVLVYGIASDMSRSNIILWVKKSLESGKTVQAVNDQWRTPTLAEDLADGCILIMEKEATGIYNISGKDLLNPYQMACMTADYFGLDKSLIKEVDSNIFTQPAKRPLKTGFLIEKAQKELGYSPKSFMDGIGILSKQIKLADS</sequence>
<evidence type="ECO:0000256" key="6">
    <source>
        <dbReference type="RuleBase" id="RU364082"/>
    </source>
</evidence>
<evidence type="ECO:0000256" key="2">
    <source>
        <dbReference type="ARBA" id="ARBA00010944"/>
    </source>
</evidence>
<dbReference type="Proteomes" id="UP001589797">
    <property type="component" value="Unassembled WGS sequence"/>
</dbReference>
<comment type="similarity">
    <text evidence="2 6">Belongs to the dTDP-4-dehydrorhamnose reductase family.</text>
</comment>
<dbReference type="Gene3D" id="3.40.50.720">
    <property type="entry name" value="NAD(P)-binding Rossmann-like Domain"/>
    <property type="match status" value="1"/>
</dbReference>
<dbReference type="PANTHER" id="PTHR10491:SF4">
    <property type="entry name" value="METHIONINE ADENOSYLTRANSFERASE 2 SUBUNIT BETA"/>
    <property type="match status" value="1"/>
</dbReference>
<proteinExistence type="inferred from homology"/>
<dbReference type="EC" id="1.1.1.133" evidence="3 6"/>
<comment type="function">
    <text evidence="6">Catalyzes the reduction of dTDP-6-deoxy-L-lyxo-4-hexulose to yield dTDP-L-rhamnose.</text>
</comment>
<dbReference type="InterPro" id="IPR005913">
    <property type="entry name" value="dTDP_dehydrorham_reduct"/>
</dbReference>
<keyword evidence="6" id="KW-0560">Oxidoreductase</keyword>
<evidence type="ECO:0000313" key="9">
    <source>
        <dbReference type="Proteomes" id="UP001589797"/>
    </source>
</evidence>
<evidence type="ECO:0000256" key="3">
    <source>
        <dbReference type="ARBA" id="ARBA00012929"/>
    </source>
</evidence>
<keyword evidence="9" id="KW-1185">Reference proteome</keyword>
<dbReference type="Pfam" id="PF04321">
    <property type="entry name" value="RmlD_sub_bind"/>
    <property type="match status" value="1"/>
</dbReference>
<comment type="caution">
    <text evidence="8">The sequence shown here is derived from an EMBL/GenBank/DDBJ whole genome shotgun (WGS) entry which is preliminary data.</text>
</comment>
<dbReference type="CDD" id="cd05254">
    <property type="entry name" value="dTDP_HR_like_SDR_e"/>
    <property type="match status" value="1"/>
</dbReference>
<dbReference type="PANTHER" id="PTHR10491">
    <property type="entry name" value="DTDP-4-DEHYDRORHAMNOSE REDUCTASE"/>
    <property type="match status" value="1"/>
</dbReference>
<gene>
    <name evidence="8" type="ORF">ACFFIP_02705</name>
</gene>
<organism evidence="8 9">
    <name type="scientific">Fontibacter flavus</name>
    <dbReference type="NCBI Taxonomy" id="654838"/>
    <lineage>
        <taxon>Bacteria</taxon>
        <taxon>Pseudomonadati</taxon>
        <taxon>Bacteroidota</taxon>
        <taxon>Cytophagia</taxon>
        <taxon>Cytophagales</taxon>
        <taxon>Cyclobacteriaceae</taxon>
        <taxon>Fontibacter</taxon>
    </lineage>
</organism>
<dbReference type="InterPro" id="IPR029903">
    <property type="entry name" value="RmlD-like-bd"/>
</dbReference>
<dbReference type="SUPFAM" id="SSF51735">
    <property type="entry name" value="NAD(P)-binding Rossmann-fold domains"/>
    <property type="match status" value="1"/>
</dbReference>
<evidence type="ECO:0000256" key="4">
    <source>
        <dbReference type="ARBA" id="ARBA00017099"/>
    </source>
</evidence>
<comment type="pathway">
    <text evidence="1 6">Carbohydrate biosynthesis; dTDP-L-rhamnose biosynthesis.</text>
</comment>
<feature type="domain" description="RmlD-like substrate binding" evidence="7">
    <location>
        <begin position="4"/>
        <end position="294"/>
    </location>
</feature>